<sequence>MFLRNEFEHSKNHCSNTVIFVKAESPLQRQDRLGEKTHTTTALPKQTSTRKNGSLEAEESHRSALISATHGAQVCCSGNVTTVVDDGNLKVGLSEISEVIPHYIQNTKVEGLKAIFSPRAIELLSQDFEHSEALTKGKAPTE</sequence>
<dbReference type="EMBL" id="JACEIK010001037">
    <property type="protein sequence ID" value="MCD7465301.1"/>
    <property type="molecule type" value="Genomic_DNA"/>
</dbReference>
<evidence type="ECO:0000313" key="3">
    <source>
        <dbReference type="Proteomes" id="UP000823775"/>
    </source>
</evidence>
<comment type="caution">
    <text evidence="2">The sequence shown here is derived from an EMBL/GenBank/DDBJ whole genome shotgun (WGS) entry which is preliminary data.</text>
</comment>
<dbReference type="Proteomes" id="UP000823775">
    <property type="component" value="Unassembled WGS sequence"/>
</dbReference>
<name>A0ABS8T381_DATST</name>
<keyword evidence="3" id="KW-1185">Reference proteome</keyword>
<proteinExistence type="predicted"/>
<reference evidence="2 3" key="1">
    <citation type="journal article" date="2021" name="BMC Genomics">
        <title>Datura genome reveals duplications of psychoactive alkaloid biosynthetic genes and high mutation rate following tissue culture.</title>
        <authorList>
            <person name="Rajewski A."/>
            <person name="Carter-House D."/>
            <person name="Stajich J."/>
            <person name="Litt A."/>
        </authorList>
    </citation>
    <scope>NUCLEOTIDE SEQUENCE [LARGE SCALE GENOMIC DNA]</scope>
    <source>
        <strain evidence="2">AR-01</strain>
    </source>
</reference>
<feature type="compositionally biased region" description="Polar residues" evidence="1">
    <location>
        <begin position="39"/>
        <end position="52"/>
    </location>
</feature>
<protein>
    <submittedName>
        <fullName evidence="2">Uncharacterized protein</fullName>
    </submittedName>
</protein>
<evidence type="ECO:0000313" key="2">
    <source>
        <dbReference type="EMBL" id="MCD7465301.1"/>
    </source>
</evidence>
<evidence type="ECO:0000256" key="1">
    <source>
        <dbReference type="SAM" id="MobiDB-lite"/>
    </source>
</evidence>
<gene>
    <name evidence="2" type="ORF">HAX54_001011</name>
</gene>
<organism evidence="2 3">
    <name type="scientific">Datura stramonium</name>
    <name type="common">Jimsonweed</name>
    <name type="synonym">Common thornapple</name>
    <dbReference type="NCBI Taxonomy" id="4076"/>
    <lineage>
        <taxon>Eukaryota</taxon>
        <taxon>Viridiplantae</taxon>
        <taxon>Streptophyta</taxon>
        <taxon>Embryophyta</taxon>
        <taxon>Tracheophyta</taxon>
        <taxon>Spermatophyta</taxon>
        <taxon>Magnoliopsida</taxon>
        <taxon>eudicotyledons</taxon>
        <taxon>Gunneridae</taxon>
        <taxon>Pentapetalae</taxon>
        <taxon>asterids</taxon>
        <taxon>lamiids</taxon>
        <taxon>Solanales</taxon>
        <taxon>Solanaceae</taxon>
        <taxon>Solanoideae</taxon>
        <taxon>Datureae</taxon>
        <taxon>Datura</taxon>
    </lineage>
</organism>
<accession>A0ABS8T381</accession>
<feature type="region of interest" description="Disordered" evidence="1">
    <location>
        <begin position="31"/>
        <end position="55"/>
    </location>
</feature>